<evidence type="ECO:0000256" key="1">
    <source>
        <dbReference type="SAM" id="Phobius"/>
    </source>
</evidence>
<proteinExistence type="predicted"/>
<keyword evidence="1" id="KW-1133">Transmembrane helix</keyword>
<keyword evidence="1" id="KW-0812">Transmembrane</keyword>
<dbReference type="EMBL" id="JXJN01018424">
    <property type="status" value="NOT_ANNOTATED_CDS"/>
    <property type="molecule type" value="Genomic_DNA"/>
</dbReference>
<accession>A0A1B0BQ59</accession>
<keyword evidence="1" id="KW-0472">Membrane</keyword>
<protein>
    <submittedName>
        <fullName evidence="2">Uncharacterized protein</fullName>
    </submittedName>
</protein>
<dbReference type="Proteomes" id="UP000092460">
    <property type="component" value="Unassembled WGS sequence"/>
</dbReference>
<reference evidence="3" key="1">
    <citation type="submission" date="2015-01" db="EMBL/GenBank/DDBJ databases">
        <authorList>
            <person name="Aksoy S."/>
            <person name="Warren W."/>
            <person name="Wilson R.K."/>
        </authorList>
    </citation>
    <scope>NUCLEOTIDE SEQUENCE [LARGE SCALE GENOMIC DNA]</scope>
    <source>
        <strain evidence="3">IAEA</strain>
    </source>
</reference>
<evidence type="ECO:0000313" key="2">
    <source>
        <dbReference type="EnsemblMetazoa" id="GPPI037125-PA"/>
    </source>
</evidence>
<sequence>MSFDYNLNINSYLIDYNIFNINFLFSKTLSYITINAYEMSIANNNNQVNLRKEYTLRKPSINLWISMLLIAHAAAATMIKTENKEQSENMQHIVTESNQIYLT</sequence>
<dbReference type="VEuPathDB" id="VectorBase:GPPI037125"/>
<name>A0A1B0BQ59_9MUSC</name>
<organism evidence="2 3">
    <name type="scientific">Glossina palpalis gambiensis</name>
    <dbReference type="NCBI Taxonomy" id="67801"/>
    <lineage>
        <taxon>Eukaryota</taxon>
        <taxon>Metazoa</taxon>
        <taxon>Ecdysozoa</taxon>
        <taxon>Arthropoda</taxon>
        <taxon>Hexapoda</taxon>
        <taxon>Insecta</taxon>
        <taxon>Pterygota</taxon>
        <taxon>Neoptera</taxon>
        <taxon>Endopterygota</taxon>
        <taxon>Diptera</taxon>
        <taxon>Brachycera</taxon>
        <taxon>Muscomorpha</taxon>
        <taxon>Hippoboscoidea</taxon>
        <taxon>Glossinidae</taxon>
        <taxon>Glossina</taxon>
    </lineage>
</organism>
<reference evidence="2" key="2">
    <citation type="submission" date="2020-05" db="UniProtKB">
        <authorList>
            <consortium name="EnsemblMetazoa"/>
        </authorList>
    </citation>
    <scope>IDENTIFICATION</scope>
    <source>
        <strain evidence="2">IAEA</strain>
    </source>
</reference>
<dbReference type="EMBL" id="JXJN01018423">
    <property type="status" value="NOT_ANNOTATED_CDS"/>
    <property type="molecule type" value="Genomic_DNA"/>
</dbReference>
<feature type="transmembrane region" description="Helical" evidence="1">
    <location>
        <begin position="61"/>
        <end position="79"/>
    </location>
</feature>
<dbReference type="STRING" id="67801.A0A1B0BQ59"/>
<keyword evidence="3" id="KW-1185">Reference proteome</keyword>
<dbReference type="EnsemblMetazoa" id="GPPI037125-RA">
    <property type="protein sequence ID" value="GPPI037125-PA"/>
    <property type="gene ID" value="GPPI037125"/>
</dbReference>
<dbReference type="AlphaFoldDB" id="A0A1B0BQ59"/>
<evidence type="ECO:0000313" key="3">
    <source>
        <dbReference type="Proteomes" id="UP000092460"/>
    </source>
</evidence>